<dbReference type="EMBL" id="CP036298">
    <property type="protein sequence ID" value="QDV26004.1"/>
    <property type="molecule type" value="Genomic_DNA"/>
</dbReference>
<dbReference type="KEGG" id="ahel:Q31a_43740"/>
<dbReference type="RefSeq" id="WP_145081834.1">
    <property type="nucleotide sequence ID" value="NZ_CP036298.1"/>
</dbReference>
<keyword evidence="3" id="KW-1185">Reference proteome</keyword>
<dbReference type="GO" id="GO:0015679">
    <property type="term" value="P:plasma membrane copper ion transport"/>
    <property type="evidence" value="ECO:0007669"/>
    <property type="project" value="TreeGrafter"/>
</dbReference>
<protein>
    <recommendedName>
        <fullName evidence="4">HlyD family secretion protein</fullName>
    </recommendedName>
</protein>
<dbReference type="GO" id="GO:0030313">
    <property type="term" value="C:cell envelope"/>
    <property type="evidence" value="ECO:0007669"/>
    <property type="project" value="TreeGrafter"/>
</dbReference>
<evidence type="ECO:0000313" key="2">
    <source>
        <dbReference type="EMBL" id="QDV26004.1"/>
    </source>
</evidence>
<reference evidence="2 3" key="1">
    <citation type="submission" date="2019-02" db="EMBL/GenBank/DDBJ databases">
        <title>Deep-cultivation of Planctomycetes and their phenomic and genomic characterization uncovers novel biology.</title>
        <authorList>
            <person name="Wiegand S."/>
            <person name="Jogler M."/>
            <person name="Boedeker C."/>
            <person name="Pinto D."/>
            <person name="Vollmers J."/>
            <person name="Rivas-Marin E."/>
            <person name="Kohn T."/>
            <person name="Peeters S.H."/>
            <person name="Heuer A."/>
            <person name="Rast P."/>
            <person name="Oberbeckmann S."/>
            <person name="Bunk B."/>
            <person name="Jeske O."/>
            <person name="Meyerdierks A."/>
            <person name="Storesund J.E."/>
            <person name="Kallscheuer N."/>
            <person name="Luecker S."/>
            <person name="Lage O.M."/>
            <person name="Pohl T."/>
            <person name="Merkel B.J."/>
            <person name="Hornburger P."/>
            <person name="Mueller R.-W."/>
            <person name="Bruemmer F."/>
            <person name="Labrenz M."/>
            <person name="Spormann A.M."/>
            <person name="Op den Camp H."/>
            <person name="Overmann J."/>
            <person name="Amann R."/>
            <person name="Jetten M.S.M."/>
            <person name="Mascher T."/>
            <person name="Medema M.H."/>
            <person name="Devos D.P."/>
            <person name="Kaster A.-K."/>
            <person name="Ovreas L."/>
            <person name="Rohde M."/>
            <person name="Galperin M.Y."/>
            <person name="Jogler C."/>
        </authorList>
    </citation>
    <scope>NUCLEOTIDE SEQUENCE [LARGE SCALE GENOMIC DNA]</scope>
    <source>
        <strain evidence="2 3">Q31a</strain>
    </source>
</reference>
<dbReference type="Gene3D" id="2.40.420.20">
    <property type="match status" value="1"/>
</dbReference>
<gene>
    <name evidence="2" type="ORF">Q31a_43740</name>
</gene>
<keyword evidence="1" id="KW-0813">Transport</keyword>
<dbReference type="PANTHER" id="PTHR30097:SF4">
    <property type="entry name" value="SLR6042 PROTEIN"/>
    <property type="match status" value="1"/>
</dbReference>
<evidence type="ECO:0000256" key="1">
    <source>
        <dbReference type="ARBA" id="ARBA00022448"/>
    </source>
</evidence>
<name>A0A518GBP2_9BACT</name>
<dbReference type="Gene3D" id="1.10.287.470">
    <property type="entry name" value="Helix hairpin bin"/>
    <property type="match status" value="1"/>
</dbReference>
<dbReference type="OrthoDB" id="235102at2"/>
<sequence>MKWKLPKLPWSSIRIVVGIALLIAAGSTYSMWWPPLSAWIDHTLISQRKAPASEESIDSQAGAAASVQAASLALTAQSRLNLGLTDDYLKPIELTTYSRSITMPAVIVPKPGRSQIVVASPLNGVVTHVHAVTGEAVMPGELLFEIRLTYEDLVETQTLYLKTLSELEVENREIVRLEQATQSGAISGKSLLDRRYAKDKLEAHLRSLREALRLHGLSDRQVDAIGLDGKLLRDLKVVAPDIDRHDESEELRLSQNPYRPVSLTSSGLAVSPELENHKPLVIEELQIHKGQAVMAGEKLCSLSDYAELFIEGKAFEQDVPAIAKAAQQGWPVDAVFPGDSGATRVTGLELAFVGNSIDPDSRTLSFFVELPNQVMRDEKNSEGQRYLSWQYRVGQRLELQVPVEQWESQIVVPVDAVVKEGADWYVFQQNGANFTRVPVHVKHRDQSSAVIANDGSIFPGDVIALKSAHQMQMAIKNKSGGGADPHAGHNH</sequence>
<organism evidence="2 3">
    <name type="scientific">Aureliella helgolandensis</name>
    <dbReference type="NCBI Taxonomy" id="2527968"/>
    <lineage>
        <taxon>Bacteria</taxon>
        <taxon>Pseudomonadati</taxon>
        <taxon>Planctomycetota</taxon>
        <taxon>Planctomycetia</taxon>
        <taxon>Pirellulales</taxon>
        <taxon>Pirellulaceae</taxon>
        <taxon>Aureliella</taxon>
    </lineage>
</organism>
<dbReference type="GO" id="GO:0060003">
    <property type="term" value="P:copper ion export"/>
    <property type="evidence" value="ECO:0007669"/>
    <property type="project" value="TreeGrafter"/>
</dbReference>
<dbReference type="PANTHER" id="PTHR30097">
    <property type="entry name" value="CATION EFFLUX SYSTEM PROTEIN CUSB"/>
    <property type="match status" value="1"/>
</dbReference>
<proteinExistence type="predicted"/>
<evidence type="ECO:0008006" key="4">
    <source>
        <dbReference type="Google" id="ProtNLM"/>
    </source>
</evidence>
<dbReference type="Gene3D" id="2.40.50.100">
    <property type="match status" value="1"/>
</dbReference>
<dbReference type="Proteomes" id="UP000318017">
    <property type="component" value="Chromosome"/>
</dbReference>
<accession>A0A518GBP2</accession>
<dbReference type="InterPro" id="IPR051909">
    <property type="entry name" value="MFP_Cation_Efflux"/>
</dbReference>
<evidence type="ECO:0000313" key="3">
    <source>
        <dbReference type="Proteomes" id="UP000318017"/>
    </source>
</evidence>
<dbReference type="AlphaFoldDB" id="A0A518GBP2"/>